<comment type="caution">
    <text evidence="17">The sequence shown here is derived from an EMBL/GenBank/DDBJ whole genome shotgun (WGS) entry which is preliminary data.</text>
</comment>
<evidence type="ECO:0000256" key="9">
    <source>
        <dbReference type="ARBA" id="ARBA00022989"/>
    </source>
</evidence>
<evidence type="ECO:0000256" key="7">
    <source>
        <dbReference type="ARBA" id="ARBA00022837"/>
    </source>
</evidence>
<dbReference type="InterPro" id="IPR050599">
    <property type="entry name" value="VDCC_alpha-1_subunit"/>
</dbReference>
<keyword evidence="6 15" id="KW-0812">Transmembrane</keyword>
<keyword evidence="8" id="KW-0851">Voltage-gated channel</keyword>
<dbReference type="Proteomes" id="UP001152797">
    <property type="component" value="Unassembled WGS sequence"/>
</dbReference>
<gene>
    <name evidence="17" type="ORF">C1SCF055_LOCUS16105</name>
</gene>
<keyword evidence="5" id="KW-0107">Calcium channel</keyword>
<evidence type="ECO:0000313" key="18">
    <source>
        <dbReference type="EMBL" id="CAL4776312.1"/>
    </source>
</evidence>
<evidence type="ECO:0000256" key="5">
    <source>
        <dbReference type="ARBA" id="ARBA00022673"/>
    </source>
</evidence>
<evidence type="ECO:0000256" key="13">
    <source>
        <dbReference type="ARBA" id="ARBA00023303"/>
    </source>
</evidence>
<dbReference type="Gene3D" id="1.20.120.350">
    <property type="entry name" value="Voltage-gated potassium channels. Chain C"/>
    <property type="match status" value="1"/>
</dbReference>
<organism evidence="17">
    <name type="scientific">Cladocopium goreaui</name>
    <dbReference type="NCBI Taxonomy" id="2562237"/>
    <lineage>
        <taxon>Eukaryota</taxon>
        <taxon>Sar</taxon>
        <taxon>Alveolata</taxon>
        <taxon>Dinophyceae</taxon>
        <taxon>Suessiales</taxon>
        <taxon>Symbiodiniaceae</taxon>
        <taxon>Cladocopium</taxon>
    </lineage>
</organism>
<evidence type="ECO:0000259" key="16">
    <source>
        <dbReference type="PROSITE" id="PS50222"/>
    </source>
</evidence>
<dbReference type="EMBL" id="CAMXCT020001324">
    <property type="protein sequence ID" value="CAL1142375.1"/>
    <property type="molecule type" value="Genomic_DNA"/>
</dbReference>
<dbReference type="SUPFAM" id="SSF47473">
    <property type="entry name" value="EF-hand"/>
    <property type="match status" value="1"/>
</dbReference>
<dbReference type="Gene3D" id="1.10.287.70">
    <property type="match status" value="1"/>
</dbReference>
<evidence type="ECO:0000256" key="2">
    <source>
        <dbReference type="ARBA" id="ARBA00022448"/>
    </source>
</evidence>
<dbReference type="GO" id="GO:0008331">
    <property type="term" value="F:high voltage-gated calcium channel activity"/>
    <property type="evidence" value="ECO:0007669"/>
    <property type="project" value="TreeGrafter"/>
</dbReference>
<evidence type="ECO:0000256" key="4">
    <source>
        <dbReference type="ARBA" id="ARBA00022568"/>
    </source>
</evidence>
<evidence type="ECO:0000313" key="19">
    <source>
        <dbReference type="Proteomes" id="UP001152797"/>
    </source>
</evidence>
<evidence type="ECO:0000256" key="3">
    <source>
        <dbReference type="ARBA" id="ARBA00022553"/>
    </source>
</evidence>
<feature type="region of interest" description="Disordered" evidence="14">
    <location>
        <begin position="415"/>
        <end position="437"/>
    </location>
</feature>
<dbReference type="SUPFAM" id="SSF81324">
    <property type="entry name" value="Voltage-gated potassium channels"/>
    <property type="match status" value="1"/>
</dbReference>
<dbReference type="SMART" id="SM00054">
    <property type="entry name" value="EFh"/>
    <property type="match status" value="2"/>
</dbReference>
<feature type="transmembrane region" description="Helical" evidence="15">
    <location>
        <begin position="464"/>
        <end position="481"/>
    </location>
</feature>
<sequence length="853" mass="97627">MARAAVALRREPSAFTWLRRGFTETVTAKGRLRPNLHRLDVKDWIHFEPSSEHLQKKQEIFQSPVRHLHLLQAEGCLGPQREVLDMLLDHLPRWYPENFQVTPVSTPGQPFGSDTVVALKVADVDVSYRLGDFEHFPLELASLLVQEDLVLVEDGTVVAGSVLFSFTRFHERFGMNMDQIHRKVQQYQRDLEKPVNKVFATLEHDRPMWRSNWNVSWSDDILAGYSRYPHRNPGISEDERASLFQEMKERIEQKGLGDSAWLKVEYQTLRRLRQHPKCILFTVRTFLNSLDELPGEPLAAKALLQNLDRLQPTEFSKYLGIDDAYLFQSLRRFVVANCGLCEPPADKISCRFLVELLDAKFAQQEQLIRKLIRDVRDPVPEFPVETMDLQQLGATSREPLVVKEPVLEVCDLDFPEKSEEEDEELKPQTPSKGAGVRSGKLGVTVMKERWEPEPFWKVFVKGPLDGYMGIVVLINLAFMILETQSTGATLDFSLGLSSDAGWNIDENFFQVAEYIFFSMYTVDVLVRIIVLRHEWYFDPRQGFMFLNIFDACVVAVNAFELLLMPLLVWGSDQDQVNSIRVIKLMRIARTLRIVKTVQLFRQLRLLVGTCVASIGALFWSMVLLMVLKVGFALVICQALQPVILDLNTEDSTRREVNRLYGSFLKALYTMFEITHSGSWRAVVRPIVERVNAWYAVLFLTYITLVVFAVIRIVTALFLKETLASAALDSDMVMEDNRRAALEAQMKLEELFRAADDDGDGHLSPDEFVEALSLPSVQGFLQSMDVSIRDTGPLFEILDDGDGLITITEFCKGLLQLKGMARALDIIVLQRENAKVLRECREMHAHLQTFFTLR</sequence>
<dbReference type="Pfam" id="PF13202">
    <property type="entry name" value="EF-hand_5"/>
    <property type="match status" value="1"/>
</dbReference>
<dbReference type="Pfam" id="PF00520">
    <property type="entry name" value="Ion_trans"/>
    <property type="match status" value="1"/>
</dbReference>
<dbReference type="InterPro" id="IPR005821">
    <property type="entry name" value="Ion_trans_dom"/>
</dbReference>
<reference evidence="18 19" key="2">
    <citation type="submission" date="2024-05" db="EMBL/GenBank/DDBJ databases">
        <authorList>
            <person name="Chen Y."/>
            <person name="Shah S."/>
            <person name="Dougan E. K."/>
            <person name="Thang M."/>
            <person name="Chan C."/>
        </authorList>
    </citation>
    <scope>NUCLEOTIDE SEQUENCE [LARGE SCALE GENOMIC DNA]</scope>
</reference>
<protein>
    <submittedName>
        <fullName evidence="18">Sodium channel protein type 11 subunit alpha (NaN) (Sensory neuron sodium channel 2) (Sodium channel protein type XI subunit alpha) (Voltage-gated sodium channel subunit alpha Nav1.9)</fullName>
    </submittedName>
</protein>
<dbReference type="CDD" id="cd00051">
    <property type="entry name" value="EFh"/>
    <property type="match status" value="1"/>
</dbReference>
<dbReference type="PROSITE" id="PS50222">
    <property type="entry name" value="EF_HAND_2"/>
    <property type="match status" value="1"/>
</dbReference>
<keyword evidence="3" id="KW-0597">Phosphoprotein</keyword>
<dbReference type="EMBL" id="CAMXCT030001324">
    <property type="protein sequence ID" value="CAL4776312.1"/>
    <property type="molecule type" value="Genomic_DNA"/>
</dbReference>
<dbReference type="Gene3D" id="1.10.238.10">
    <property type="entry name" value="EF-hand"/>
    <property type="match status" value="1"/>
</dbReference>
<evidence type="ECO:0000256" key="8">
    <source>
        <dbReference type="ARBA" id="ARBA00022882"/>
    </source>
</evidence>
<feature type="compositionally biased region" description="Acidic residues" evidence="14">
    <location>
        <begin position="415"/>
        <end position="424"/>
    </location>
</feature>
<keyword evidence="4" id="KW-0109">Calcium transport</keyword>
<dbReference type="Pfam" id="PF11927">
    <property type="entry name" value="HODM_asu-like"/>
    <property type="match status" value="1"/>
</dbReference>
<evidence type="ECO:0000256" key="1">
    <source>
        <dbReference type="ARBA" id="ARBA00004141"/>
    </source>
</evidence>
<keyword evidence="10" id="KW-0406">Ion transport</keyword>
<dbReference type="OrthoDB" id="497541at2759"/>
<dbReference type="InterPro" id="IPR027359">
    <property type="entry name" value="Volt_channel_dom_sf"/>
</dbReference>
<comment type="subcellular location">
    <subcellularLocation>
        <location evidence="1">Membrane</location>
        <topology evidence="1">Multi-pass membrane protein</topology>
    </subcellularLocation>
</comment>
<evidence type="ECO:0000256" key="6">
    <source>
        <dbReference type="ARBA" id="ARBA00022692"/>
    </source>
</evidence>
<dbReference type="PANTHER" id="PTHR45628:SF7">
    <property type="entry name" value="VOLTAGE-DEPENDENT CALCIUM CHANNEL TYPE A SUBUNIT ALPHA-1"/>
    <property type="match status" value="1"/>
</dbReference>
<dbReference type="GO" id="GO:0005891">
    <property type="term" value="C:voltage-gated calcium channel complex"/>
    <property type="evidence" value="ECO:0007669"/>
    <property type="project" value="TreeGrafter"/>
</dbReference>
<keyword evidence="7" id="KW-0106">Calcium</keyword>
<dbReference type="InterPro" id="IPR021848">
    <property type="entry name" value="HODM_asu-like"/>
</dbReference>
<dbReference type="PROSITE" id="PS00018">
    <property type="entry name" value="EF_HAND_1"/>
    <property type="match status" value="1"/>
</dbReference>
<dbReference type="InterPro" id="IPR011992">
    <property type="entry name" value="EF-hand-dom_pair"/>
</dbReference>
<evidence type="ECO:0000256" key="11">
    <source>
        <dbReference type="ARBA" id="ARBA00023136"/>
    </source>
</evidence>
<dbReference type="InterPro" id="IPR002048">
    <property type="entry name" value="EF_hand_dom"/>
</dbReference>
<keyword evidence="9 15" id="KW-1133">Transmembrane helix</keyword>
<dbReference type="GO" id="GO:0005509">
    <property type="term" value="F:calcium ion binding"/>
    <property type="evidence" value="ECO:0007669"/>
    <property type="project" value="InterPro"/>
</dbReference>
<accession>A0A9P1FW67</accession>
<feature type="transmembrane region" description="Helical" evidence="15">
    <location>
        <begin position="511"/>
        <end position="531"/>
    </location>
</feature>
<feature type="transmembrane region" description="Helical" evidence="15">
    <location>
        <begin position="543"/>
        <end position="568"/>
    </location>
</feature>
<dbReference type="InterPro" id="IPR018247">
    <property type="entry name" value="EF_Hand_1_Ca_BS"/>
</dbReference>
<evidence type="ECO:0000256" key="10">
    <source>
        <dbReference type="ARBA" id="ARBA00023065"/>
    </source>
</evidence>
<keyword evidence="2" id="KW-0813">Transport</keyword>
<proteinExistence type="predicted"/>
<evidence type="ECO:0000256" key="15">
    <source>
        <dbReference type="SAM" id="Phobius"/>
    </source>
</evidence>
<dbReference type="GO" id="GO:0098703">
    <property type="term" value="P:calcium ion import across plasma membrane"/>
    <property type="evidence" value="ECO:0007669"/>
    <property type="project" value="TreeGrafter"/>
</dbReference>
<dbReference type="AlphaFoldDB" id="A0A9P1FW67"/>
<evidence type="ECO:0000256" key="12">
    <source>
        <dbReference type="ARBA" id="ARBA00023180"/>
    </source>
</evidence>
<evidence type="ECO:0000313" key="17">
    <source>
        <dbReference type="EMBL" id="CAI3989000.1"/>
    </source>
</evidence>
<dbReference type="PANTHER" id="PTHR45628">
    <property type="entry name" value="VOLTAGE-DEPENDENT CALCIUM CHANNEL TYPE A SUBUNIT ALPHA-1"/>
    <property type="match status" value="1"/>
</dbReference>
<dbReference type="EMBL" id="CAMXCT010001324">
    <property type="protein sequence ID" value="CAI3989000.1"/>
    <property type="molecule type" value="Genomic_DNA"/>
</dbReference>
<feature type="transmembrane region" description="Helical" evidence="15">
    <location>
        <begin position="692"/>
        <end position="718"/>
    </location>
</feature>
<reference evidence="17" key="1">
    <citation type="submission" date="2022-10" db="EMBL/GenBank/DDBJ databases">
        <authorList>
            <person name="Chen Y."/>
            <person name="Dougan E. K."/>
            <person name="Chan C."/>
            <person name="Rhodes N."/>
            <person name="Thang M."/>
        </authorList>
    </citation>
    <scope>NUCLEOTIDE SEQUENCE</scope>
</reference>
<evidence type="ECO:0000256" key="14">
    <source>
        <dbReference type="SAM" id="MobiDB-lite"/>
    </source>
</evidence>
<feature type="transmembrane region" description="Helical" evidence="15">
    <location>
        <begin position="605"/>
        <end position="627"/>
    </location>
</feature>
<feature type="domain" description="EF-hand" evidence="16">
    <location>
        <begin position="742"/>
        <end position="777"/>
    </location>
</feature>
<name>A0A9P1FW67_9DINO</name>
<keyword evidence="19" id="KW-1185">Reference proteome</keyword>
<keyword evidence="11 15" id="KW-0472">Membrane</keyword>
<keyword evidence="13 18" id="KW-0407">Ion channel</keyword>
<keyword evidence="12" id="KW-0325">Glycoprotein</keyword>